<keyword evidence="5" id="KW-1185">Reference proteome</keyword>
<dbReference type="InterPro" id="IPR021135">
    <property type="entry name" value="PEP_COase"/>
</dbReference>
<dbReference type="GO" id="GO:0008964">
    <property type="term" value="F:phosphoenolpyruvate carboxylase activity"/>
    <property type="evidence" value="ECO:0007669"/>
    <property type="project" value="InterPro"/>
</dbReference>
<gene>
    <name evidence="4" type="ORF">FRY97_11955</name>
</gene>
<comment type="caution">
    <text evidence="4">The sequence shown here is derived from an EMBL/GenBank/DDBJ whole genome shotgun (WGS) entry which is preliminary data.</text>
</comment>
<dbReference type="PANTHER" id="PTHR30523">
    <property type="entry name" value="PHOSPHOENOLPYRUVATE CARBOXYLASE"/>
    <property type="match status" value="1"/>
</dbReference>
<comment type="function">
    <text evidence="1">Forms oxaloacetate, a four-carbon dicarboxylic acid source for the tricarboxylic acid cycle.</text>
</comment>
<dbReference type="PROSITE" id="PS00393">
    <property type="entry name" value="PEPCASE_2"/>
    <property type="match status" value="1"/>
</dbReference>
<evidence type="ECO:0000313" key="5">
    <source>
        <dbReference type="Proteomes" id="UP000321580"/>
    </source>
</evidence>
<dbReference type="RefSeq" id="WP_147167771.1">
    <property type="nucleotide sequence ID" value="NZ_VOOR01000022.1"/>
</dbReference>
<dbReference type="InterPro" id="IPR015813">
    <property type="entry name" value="Pyrv/PenolPyrv_kinase-like_dom"/>
</dbReference>
<dbReference type="Proteomes" id="UP000321580">
    <property type="component" value="Unassembled WGS sequence"/>
</dbReference>
<dbReference type="AlphaFoldDB" id="A0A5C6RKY0"/>
<reference evidence="4 5" key="1">
    <citation type="submission" date="2019-08" db="EMBL/GenBank/DDBJ databases">
        <title>Genome of Phaeodactylibacter luteus.</title>
        <authorList>
            <person name="Bowman J.P."/>
        </authorList>
    </citation>
    <scope>NUCLEOTIDE SEQUENCE [LARGE SCALE GENOMIC DNA]</scope>
    <source>
        <strain evidence="4 5">KCTC 42180</strain>
    </source>
</reference>
<evidence type="ECO:0000313" key="4">
    <source>
        <dbReference type="EMBL" id="TXB62903.1"/>
    </source>
</evidence>
<evidence type="ECO:0000256" key="1">
    <source>
        <dbReference type="ARBA" id="ARBA00003670"/>
    </source>
</evidence>
<evidence type="ECO:0000256" key="2">
    <source>
        <dbReference type="ARBA" id="ARBA00022419"/>
    </source>
</evidence>
<accession>A0A5C6RKY0</accession>
<dbReference type="GO" id="GO:0006099">
    <property type="term" value="P:tricarboxylic acid cycle"/>
    <property type="evidence" value="ECO:0007669"/>
    <property type="project" value="InterPro"/>
</dbReference>
<dbReference type="GO" id="GO:0005829">
    <property type="term" value="C:cytosol"/>
    <property type="evidence" value="ECO:0007669"/>
    <property type="project" value="TreeGrafter"/>
</dbReference>
<sequence>MEPLFENAQGQLGKITGDLKYLLKLLQEVLTESGAKELAGHIPWIGGAGLPEKLTPEHLQLYSLVFQLVNMVEINAAVQQRRQDEEAGHKPEPGLWSAAFQRLKAAGIGQEEALDALRQIAVEPVLTAHPTEAKRTTVLEHHRELYLLLVQRENQMYNTREQEELSLEVKQSLYRLWKTGEIYLEKPDVASELRNVMHYLLEVFPELIDILDRRLERAAEQFGISRDVIARAHAYPRISFGDWVGGDRDGHPLVTAEVTRHTLRRLRLNAFVAIRRKLARLVRHLSFACPMEVLPEAARARVQQMAEELGPETGPQALARNKGEAFRQMANLMLVKLPVDTQRGHAVQLSEHPGSYFHSEELLDDLTLLQQALDAYGAAAVAYREVVQVKRVVEALGFHLAALDIRQNSAFHDKAVEQLLKAALVQDTAFSEWPESKRVAFLSKELESARPFTHANAELEEHARAVVDCYRALREHTGRYGINCLGTFIVSMTRSVSDLLVVYLLAREAGLTEMAPDGLVCTVPVAPLLETIDDLEQGQQILRGFLEHPFTKRSMAYLVQTRGWQRPRQQVMVGYSDSNKDGGIMASQWYLYKAQQRLARTGAELGTDILFFHGKGGSISRGSGPTAAFLEALPCGTLNSRIRLTEQGETIAQKYAYKLNAAYNLELLLAGTFARTVLDRQAPCENHPLEAILERLAQDSREHYAALLHTEGFIPFFRQATPIDAIESSKIGSRPAKRTGASTLNDLRAIPWVFAWSQARFHMTSWYGLGTALQALQEEKPEGYQALKAHCSTDPFLNYVLQNVDNSVAEAEEEVMAAYAELVEDHSIRSRFMALFREELQRVRAQLDALLGGTYAGRHPRHSHSRAMRATVLQPLHRHQIRLLKKWREAKKQEGADTLDLQTELMLSINAIAGAIGTTG</sequence>
<organism evidence="4 5">
    <name type="scientific">Phaeodactylibacter luteus</name>
    <dbReference type="NCBI Taxonomy" id="1564516"/>
    <lineage>
        <taxon>Bacteria</taxon>
        <taxon>Pseudomonadati</taxon>
        <taxon>Bacteroidota</taxon>
        <taxon>Saprospiria</taxon>
        <taxon>Saprospirales</taxon>
        <taxon>Haliscomenobacteraceae</taxon>
        <taxon>Phaeodactylibacter</taxon>
    </lineage>
</organism>
<name>A0A5C6RKY0_9BACT</name>
<dbReference type="PRINTS" id="PR00150">
    <property type="entry name" value="PEPCARBXLASE"/>
</dbReference>
<dbReference type="EMBL" id="VOOR01000022">
    <property type="protein sequence ID" value="TXB62903.1"/>
    <property type="molecule type" value="Genomic_DNA"/>
</dbReference>
<dbReference type="PANTHER" id="PTHR30523:SF32">
    <property type="entry name" value="PHOSPHOENOLPYRUVATE CARBOXYLASE"/>
    <property type="match status" value="1"/>
</dbReference>
<proteinExistence type="predicted"/>
<feature type="active site" evidence="3">
    <location>
        <position position="580"/>
    </location>
</feature>
<dbReference type="SUPFAM" id="SSF51621">
    <property type="entry name" value="Phosphoenolpyruvate/pyruvate domain"/>
    <property type="match status" value="1"/>
</dbReference>
<dbReference type="Pfam" id="PF00311">
    <property type="entry name" value="PEPcase"/>
    <property type="match status" value="1"/>
</dbReference>
<keyword evidence="4" id="KW-0670">Pyruvate</keyword>
<dbReference type="OrthoDB" id="9768133at2"/>
<evidence type="ECO:0000256" key="3">
    <source>
        <dbReference type="PROSITE-ProRule" id="PRU10112"/>
    </source>
</evidence>
<protein>
    <recommendedName>
        <fullName evidence="2">Phosphoenolpyruvate carboxylase</fullName>
    </recommendedName>
</protein>
<dbReference type="GO" id="GO:0015977">
    <property type="term" value="P:carbon fixation"/>
    <property type="evidence" value="ECO:0007669"/>
    <property type="project" value="InterPro"/>
</dbReference>
<dbReference type="InterPro" id="IPR033129">
    <property type="entry name" value="PEPCASE_His_AS"/>
</dbReference>